<keyword evidence="3" id="KW-1185">Reference proteome</keyword>
<feature type="transmembrane region" description="Helical" evidence="1">
    <location>
        <begin position="92"/>
        <end position="111"/>
    </location>
</feature>
<dbReference type="EMBL" id="AZEA01000022">
    <property type="protein sequence ID" value="KRK87355.1"/>
    <property type="molecule type" value="Genomic_DNA"/>
</dbReference>
<keyword evidence="1" id="KW-0812">Transmembrane</keyword>
<proteinExistence type="predicted"/>
<evidence type="ECO:0000256" key="1">
    <source>
        <dbReference type="SAM" id="Phobius"/>
    </source>
</evidence>
<feature type="transmembrane region" description="Helical" evidence="1">
    <location>
        <begin position="209"/>
        <end position="227"/>
    </location>
</feature>
<protein>
    <submittedName>
        <fullName evidence="2">Uncharacterized protein</fullName>
    </submittedName>
</protein>
<evidence type="ECO:0000313" key="2">
    <source>
        <dbReference type="EMBL" id="KRK87355.1"/>
    </source>
</evidence>
<dbReference type="Proteomes" id="UP000051581">
    <property type="component" value="Unassembled WGS sequence"/>
</dbReference>
<reference evidence="2 3" key="1">
    <citation type="journal article" date="2015" name="Genome Announc.">
        <title>Expanding the biotechnology potential of lactobacilli through comparative genomics of 213 strains and associated genera.</title>
        <authorList>
            <person name="Sun Z."/>
            <person name="Harris H.M."/>
            <person name="McCann A."/>
            <person name="Guo C."/>
            <person name="Argimon S."/>
            <person name="Zhang W."/>
            <person name="Yang X."/>
            <person name="Jeffery I.B."/>
            <person name="Cooney J.C."/>
            <person name="Kagawa T.F."/>
            <person name="Liu W."/>
            <person name="Song Y."/>
            <person name="Salvetti E."/>
            <person name="Wrobel A."/>
            <person name="Rasinkangas P."/>
            <person name="Parkhill J."/>
            <person name="Rea M.C."/>
            <person name="O'Sullivan O."/>
            <person name="Ritari J."/>
            <person name="Douillard F.P."/>
            <person name="Paul Ross R."/>
            <person name="Yang R."/>
            <person name="Briner A.E."/>
            <person name="Felis G.E."/>
            <person name="de Vos W.M."/>
            <person name="Barrangou R."/>
            <person name="Klaenhammer T.R."/>
            <person name="Caufield P.W."/>
            <person name="Cui Y."/>
            <person name="Zhang H."/>
            <person name="O'Toole P.W."/>
        </authorList>
    </citation>
    <scope>NUCLEOTIDE SEQUENCE [LARGE SCALE GENOMIC DNA]</scope>
    <source>
        <strain evidence="2 3">DSM 19904</strain>
    </source>
</reference>
<name>A0A0R1KV15_9LACO</name>
<keyword evidence="1" id="KW-0472">Membrane</keyword>
<evidence type="ECO:0000313" key="3">
    <source>
        <dbReference type="Proteomes" id="UP000051581"/>
    </source>
</evidence>
<gene>
    <name evidence="2" type="ORF">FD17_GL001328</name>
</gene>
<sequence>MKADSLIEKNNQLRKQLTPENKQYYEELMMYIRANSTFKSDLDVEQILLDILNDILEAQSNNQSAQSYFGKDPKQSADEILKSLPRNLSETLKFALSIAFGYVVVFMIPSLTTPGVKTDFGNLIIMGFVSFILANVILWLVGKTIYQQKAMKFMINGLAVILFLAVVAGSIFLKTPLSLELNGTLGIVVIAIVFLFMTYLYVGIFKHQMPWTIIYVVMTFDAAIGVLSRLPVIGKMMTDPVIPKSKLLWILIPGCIIATLVGGFGTYYWLSKRDDD</sequence>
<organism evidence="2 3">
    <name type="scientific">Lentilactobacillus sunkii DSM 19904</name>
    <dbReference type="NCBI Taxonomy" id="1423808"/>
    <lineage>
        <taxon>Bacteria</taxon>
        <taxon>Bacillati</taxon>
        <taxon>Bacillota</taxon>
        <taxon>Bacilli</taxon>
        <taxon>Lactobacillales</taxon>
        <taxon>Lactobacillaceae</taxon>
        <taxon>Lentilactobacillus</taxon>
    </lineage>
</organism>
<dbReference type="OrthoDB" id="1655249at2"/>
<dbReference type="PATRIC" id="fig|1423808.3.peg.1339"/>
<feature type="transmembrane region" description="Helical" evidence="1">
    <location>
        <begin position="247"/>
        <end position="270"/>
    </location>
</feature>
<feature type="transmembrane region" description="Helical" evidence="1">
    <location>
        <begin position="153"/>
        <end position="173"/>
    </location>
</feature>
<keyword evidence="1" id="KW-1133">Transmembrane helix</keyword>
<accession>A0A0R1KV15</accession>
<dbReference type="Gene3D" id="1.10.1900.10">
    <property type="entry name" value="c-terminal domain of poly(a) binding protein"/>
    <property type="match status" value="1"/>
</dbReference>
<dbReference type="SUPFAM" id="SSF158560">
    <property type="entry name" value="BH3980-like"/>
    <property type="match status" value="1"/>
</dbReference>
<dbReference type="AlphaFoldDB" id="A0A0R1KV15"/>
<feature type="transmembrane region" description="Helical" evidence="1">
    <location>
        <begin position="185"/>
        <end position="202"/>
    </location>
</feature>
<feature type="transmembrane region" description="Helical" evidence="1">
    <location>
        <begin position="123"/>
        <end position="141"/>
    </location>
</feature>
<comment type="caution">
    <text evidence="2">The sequence shown here is derived from an EMBL/GenBank/DDBJ whole genome shotgun (WGS) entry which is preliminary data.</text>
</comment>
<dbReference type="PANTHER" id="PTHR41307:SF1">
    <property type="entry name" value="MEMBRANE PROTEIN"/>
    <property type="match status" value="1"/>
</dbReference>
<dbReference type="RefSeq" id="WP_057826141.1">
    <property type="nucleotide sequence ID" value="NZ_AZEA01000022.1"/>
</dbReference>
<dbReference type="PANTHER" id="PTHR41307">
    <property type="entry name" value="MEMBRANE PROTEIN-RELATED"/>
    <property type="match status" value="1"/>
</dbReference>